<reference evidence="8 9" key="1">
    <citation type="submission" date="2024-05" db="EMBL/GenBank/DDBJ databases">
        <title>Roseateles sp. 2.12 16S ribosomal RNA gene Genome sequencing and assembly.</title>
        <authorList>
            <person name="Woo H."/>
        </authorList>
    </citation>
    <scope>NUCLEOTIDE SEQUENCE [LARGE SCALE GENOMIC DNA]</scope>
    <source>
        <strain evidence="8 9">2.12</strain>
    </source>
</reference>
<dbReference type="Pfam" id="PF02631">
    <property type="entry name" value="RecX_HTH2"/>
    <property type="match status" value="1"/>
</dbReference>
<comment type="subcellular location">
    <subcellularLocation>
        <location evidence="1">Cytoplasm</location>
    </subcellularLocation>
</comment>
<feature type="compositionally biased region" description="Basic and acidic residues" evidence="5">
    <location>
        <begin position="139"/>
        <end position="152"/>
    </location>
</feature>
<comment type="caution">
    <text evidence="8">The sequence shown here is derived from an EMBL/GenBank/DDBJ whole genome shotgun (WGS) entry which is preliminary data.</text>
</comment>
<evidence type="ECO:0000256" key="1">
    <source>
        <dbReference type="ARBA" id="ARBA00004496"/>
    </source>
</evidence>
<sequence length="305" mass="33594">MASRSSSLSLKARAIALLAQREHSVAELRRKLLRLAQLRDLQAWEAEQGVPAGARLSGEPSALPGMPQASRAIGSFDLAEDWGEGELDAFLEGWDAAPAALDDEGAPLLTDLTGDTSADLHSVVHGEPAGMADVSQGRQGREGRTDPHRQGRLDGPAAAECTQRRARERTSRGAVAPSPEARQAIMDEERQQARAEEVEQLLQWLQQRAYLSEARLVESRINARAARYGNLRIQQELRQLGVAPDEAQQARLKESELERARDVWQRKFGGEAPVDAASRVRQMRFLAARGFSSEVVRRVLRGEDE</sequence>
<feature type="compositionally biased region" description="Basic and acidic residues" evidence="5">
    <location>
        <begin position="162"/>
        <end position="171"/>
    </location>
</feature>
<evidence type="ECO:0000259" key="6">
    <source>
        <dbReference type="Pfam" id="PF02631"/>
    </source>
</evidence>
<accession>A0ABV0GKD3</accession>
<protein>
    <recommendedName>
        <fullName evidence="3">Regulatory protein RecX</fullName>
    </recommendedName>
</protein>
<proteinExistence type="inferred from homology"/>
<name>A0ABV0GKD3_9BURK</name>
<dbReference type="InterPro" id="IPR053924">
    <property type="entry name" value="RecX_HTH_2nd"/>
</dbReference>
<evidence type="ECO:0000313" key="9">
    <source>
        <dbReference type="Proteomes" id="UP001462640"/>
    </source>
</evidence>
<keyword evidence="9" id="KW-1185">Reference proteome</keyword>
<dbReference type="InterPro" id="IPR036388">
    <property type="entry name" value="WH-like_DNA-bd_sf"/>
</dbReference>
<dbReference type="PANTHER" id="PTHR33602:SF1">
    <property type="entry name" value="REGULATORY PROTEIN RECX FAMILY PROTEIN"/>
    <property type="match status" value="1"/>
</dbReference>
<organism evidence="8 9">
    <name type="scientific">Roseateles flavus</name>
    <dbReference type="NCBI Taxonomy" id="3149041"/>
    <lineage>
        <taxon>Bacteria</taxon>
        <taxon>Pseudomonadati</taxon>
        <taxon>Pseudomonadota</taxon>
        <taxon>Betaproteobacteria</taxon>
        <taxon>Burkholderiales</taxon>
        <taxon>Sphaerotilaceae</taxon>
        <taxon>Roseateles</taxon>
    </lineage>
</organism>
<comment type="similarity">
    <text evidence="2">Belongs to the RecX family.</text>
</comment>
<dbReference type="Proteomes" id="UP001462640">
    <property type="component" value="Unassembled WGS sequence"/>
</dbReference>
<evidence type="ECO:0000256" key="2">
    <source>
        <dbReference type="ARBA" id="ARBA00009695"/>
    </source>
</evidence>
<evidence type="ECO:0000256" key="3">
    <source>
        <dbReference type="ARBA" id="ARBA00018111"/>
    </source>
</evidence>
<dbReference type="PANTHER" id="PTHR33602">
    <property type="entry name" value="REGULATORY PROTEIN RECX FAMILY PROTEIN"/>
    <property type="match status" value="1"/>
</dbReference>
<evidence type="ECO:0000256" key="5">
    <source>
        <dbReference type="SAM" id="MobiDB-lite"/>
    </source>
</evidence>
<feature type="domain" description="RecX second three-helical" evidence="6">
    <location>
        <begin position="212"/>
        <end position="250"/>
    </location>
</feature>
<dbReference type="EMBL" id="JBDPZC010000015">
    <property type="protein sequence ID" value="MEO3715552.1"/>
    <property type="molecule type" value="Genomic_DNA"/>
</dbReference>
<evidence type="ECO:0000256" key="4">
    <source>
        <dbReference type="ARBA" id="ARBA00022490"/>
    </source>
</evidence>
<dbReference type="InterPro" id="IPR003783">
    <property type="entry name" value="Regulatory_RecX"/>
</dbReference>
<evidence type="ECO:0000313" key="8">
    <source>
        <dbReference type="EMBL" id="MEO3715552.1"/>
    </source>
</evidence>
<dbReference type="Pfam" id="PF21981">
    <property type="entry name" value="RecX_HTH3"/>
    <property type="match status" value="1"/>
</dbReference>
<gene>
    <name evidence="8" type="ORF">ABDJ40_22495</name>
</gene>
<dbReference type="RefSeq" id="WP_347613075.1">
    <property type="nucleotide sequence ID" value="NZ_JBDPZC010000015.1"/>
</dbReference>
<feature type="domain" description="RecX third three-helical" evidence="7">
    <location>
        <begin position="254"/>
        <end position="300"/>
    </location>
</feature>
<feature type="region of interest" description="Disordered" evidence="5">
    <location>
        <begin position="124"/>
        <end position="183"/>
    </location>
</feature>
<evidence type="ECO:0000259" key="7">
    <source>
        <dbReference type="Pfam" id="PF21981"/>
    </source>
</evidence>
<dbReference type="InterPro" id="IPR053925">
    <property type="entry name" value="RecX_HTH_3rd"/>
</dbReference>
<keyword evidence="4" id="KW-0963">Cytoplasm</keyword>
<dbReference type="Gene3D" id="1.10.10.10">
    <property type="entry name" value="Winged helix-like DNA-binding domain superfamily/Winged helix DNA-binding domain"/>
    <property type="match status" value="3"/>
</dbReference>